<feature type="compositionally biased region" description="Basic and acidic residues" evidence="1">
    <location>
        <begin position="72"/>
        <end position="83"/>
    </location>
</feature>
<protein>
    <submittedName>
        <fullName evidence="2">Uncharacterized protein</fullName>
    </submittedName>
</protein>
<keyword evidence="3" id="KW-1185">Reference proteome</keyword>
<evidence type="ECO:0000256" key="1">
    <source>
        <dbReference type="SAM" id="MobiDB-lite"/>
    </source>
</evidence>
<proteinExistence type="predicted"/>
<evidence type="ECO:0000313" key="2">
    <source>
        <dbReference type="EMBL" id="KAF2731245.1"/>
    </source>
</evidence>
<name>A0A9P4QTD2_9PLEO</name>
<accession>A0A9P4QTD2</accession>
<evidence type="ECO:0000313" key="3">
    <source>
        <dbReference type="Proteomes" id="UP000799444"/>
    </source>
</evidence>
<sequence>MPLFSKTSLKEKASRLFKREQDAPPSPPPPPPPARPQRPESPKGKEKVEEEKKEKEKKEEKGEASTPFEALEQQHGKQERFAADLRVDEMERREKQKGSLFRDERGVLHWVEDI</sequence>
<comment type="caution">
    <text evidence="2">The sequence shown here is derived from an EMBL/GenBank/DDBJ whole genome shotgun (WGS) entry which is preliminary data.</text>
</comment>
<organism evidence="2 3">
    <name type="scientific">Polyplosphaeria fusca</name>
    <dbReference type="NCBI Taxonomy" id="682080"/>
    <lineage>
        <taxon>Eukaryota</taxon>
        <taxon>Fungi</taxon>
        <taxon>Dikarya</taxon>
        <taxon>Ascomycota</taxon>
        <taxon>Pezizomycotina</taxon>
        <taxon>Dothideomycetes</taxon>
        <taxon>Pleosporomycetidae</taxon>
        <taxon>Pleosporales</taxon>
        <taxon>Tetraplosphaeriaceae</taxon>
        <taxon>Polyplosphaeria</taxon>
    </lineage>
</organism>
<feature type="compositionally biased region" description="Pro residues" evidence="1">
    <location>
        <begin position="24"/>
        <end position="36"/>
    </location>
</feature>
<reference evidence="2" key="1">
    <citation type="journal article" date="2020" name="Stud. Mycol.">
        <title>101 Dothideomycetes genomes: a test case for predicting lifestyles and emergence of pathogens.</title>
        <authorList>
            <person name="Haridas S."/>
            <person name="Albert R."/>
            <person name="Binder M."/>
            <person name="Bloem J."/>
            <person name="Labutti K."/>
            <person name="Salamov A."/>
            <person name="Andreopoulos B."/>
            <person name="Baker S."/>
            <person name="Barry K."/>
            <person name="Bills G."/>
            <person name="Bluhm B."/>
            <person name="Cannon C."/>
            <person name="Castanera R."/>
            <person name="Culley D."/>
            <person name="Daum C."/>
            <person name="Ezra D."/>
            <person name="Gonzalez J."/>
            <person name="Henrissat B."/>
            <person name="Kuo A."/>
            <person name="Liang C."/>
            <person name="Lipzen A."/>
            <person name="Lutzoni F."/>
            <person name="Magnuson J."/>
            <person name="Mondo S."/>
            <person name="Nolan M."/>
            <person name="Ohm R."/>
            <person name="Pangilinan J."/>
            <person name="Park H.-J."/>
            <person name="Ramirez L."/>
            <person name="Alfaro M."/>
            <person name="Sun H."/>
            <person name="Tritt A."/>
            <person name="Yoshinaga Y."/>
            <person name="Zwiers L.-H."/>
            <person name="Turgeon B."/>
            <person name="Goodwin S."/>
            <person name="Spatafora J."/>
            <person name="Crous P."/>
            <person name="Grigoriev I."/>
        </authorList>
    </citation>
    <scope>NUCLEOTIDE SEQUENCE</scope>
    <source>
        <strain evidence="2">CBS 125425</strain>
    </source>
</reference>
<feature type="compositionally biased region" description="Basic and acidic residues" evidence="1">
    <location>
        <begin position="8"/>
        <end position="22"/>
    </location>
</feature>
<gene>
    <name evidence="2" type="ORF">EJ04DRAFT_567063</name>
</gene>
<feature type="compositionally biased region" description="Basic and acidic residues" evidence="1">
    <location>
        <begin position="37"/>
        <end position="63"/>
    </location>
</feature>
<dbReference type="Proteomes" id="UP000799444">
    <property type="component" value="Unassembled WGS sequence"/>
</dbReference>
<feature type="region of interest" description="Disordered" evidence="1">
    <location>
        <begin position="1"/>
        <end position="83"/>
    </location>
</feature>
<dbReference type="EMBL" id="ML996200">
    <property type="protein sequence ID" value="KAF2731245.1"/>
    <property type="molecule type" value="Genomic_DNA"/>
</dbReference>
<dbReference type="AlphaFoldDB" id="A0A9P4QTD2"/>